<evidence type="ECO:0000259" key="14">
    <source>
        <dbReference type="SMART" id="SM01329"/>
    </source>
</evidence>
<feature type="binding site" evidence="11">
    <location>
        <position position="109"/>
    </location>
    <ligand>
        <name>D-threo-isocitrate</name>
        <dbReference type="ChEBI" id="CHEBI:15562"/>
    </ligand>
</feature>
<dbReference type="SMART" id="SM01329">
    <property type="entry name" value="Iso_dh"/>
    <property type="match status" value="1"/>
</dbReference>
<reference evidence="15 16" key="1">
    <citation type="submission" date="2014-03" db="EMBL/GenBank/DDBJ databases">
        <title>Genomics of Bifidobacteria.</title>
        <authorList>
            <person name="Ventura M."/>
            <person name="Milani C."/>
            <person name="Lugli G.A."/>
        </authorList>
    </citation>
    <scope>NUCLEOTIDE SEQUENCE [LARGE SCALE GENOMIC DNA]</scope>
    <source>
        <strain evidence="15 16">LMG 10510</strain>
    </source>
</reference>
<keyword evidence="4 9" id="KW-0479">Metal-binding</keyword>
<dbReference type="InterPro" id="IPR019818">
    <property type="entry name" value="IsoCit/isopropylmalate_DH_CS"/>
</dbReference>
<feature type="binding site" evidence="13">
    <location>
        <begin position="75"/>
        <end position="77"/>
    </location>
    <ligand>
        <name>NADP(+)</name>
        <dbReference type="ChEBI" id="CHEBI:58349"/>
    </ligand>
</feature>
<dbReference type="AlphaFoldDB" id="A0A087AEC7"/>
<comment type="cofactor">
    <cofactor evidence="1">
        <name>Mn(2+)</name>
        <dbReference type="ChEBI" id="CHEBI:29035"/>
    </cofactor>
</comment>
<dbReference type="PROSITE" id="PS00470">
    <property type="entry name" value="IDH_IMDH"/>
    <property type="match status" value="1"/>
</dbReference>
<keyword evidence="5 9" id="KW-0460">Magnesium</keyword>
<dbReference type="InterPro" id="IPR004790">
    <property type="entry name" value="Isocitrate_DH_NADP"/>
</dbReference>
<dbReference type="EC" id="1.1.1.42" evidence="9"/>
<feature type="site" description="Critical for catalysis" evidence="10">
    <location>
        <position position="211"/>
    </location>
</feature>
<dbReference type="PANTHER" id="PTHR11822">
    <property type="entry name" value="NADP-SPECIFIC ISOCITRATE DEHYDROGENASE"/>
    <property type="match status" value="1"/>
</dbReference>
<evidence type="ECO:0000256" key="13">
    <source>
        <dbReference type="PIRSR" id="PIRSR000108-4"/>
    </source>
</evidence>
<evidence type="ECO:0000256" key="1">
    <source>
        <dbReference type="ARBA" id="ARBA00001936"/>
    </source>
</evidence>
<comment type="catalytic activity">
    <reaction evidence="9">
        <text>D-threo-isocitrate + NADP(+) = 2-oxoglutarate + CO2 + NADPH</text>
        <dbReference type="Rhea" id="RHEA:19629"/>
        <dbReference type="ChEBI" id="CHEBI:15562"/>
        <dbReference type="ChEBI" id="CHEBI:16526"/>
        <dbReference type="ChEBI" id="CHEBI:16810"/>
        <dbReference type="ChEBI" id="CHEBI:57783"/>
        <dbReference type="ChEBI" id="CHEBI:58349"/>
        <dbReference type="EC" id="1.1.1.42"/>
    </reaction>
</comment>
<dbReference type="eggNOG" id="COG0538">
    <property type="taxonomic scope" value="Bacteria"/>
</dbReference>
<evidence type="ECO:0000256" key="10">
    <source>
        <dbReference type="PIRSR" id="PIRSR000108-1"/>
    </source>
</evidence>
<feature type="binding site" evidence="13">
    <location>
        <position position="82"/>
    </location>
    <ligand>
        <name>NADP(+)</name>
        <dbReference type="ChEBI" id="CHEBI:58349"/>
    </ligand>
</feature>
<evidence type="ECO:0000256" key="2">
    <source>
        <dbReference type="ARBA" id="ARBA00007769"/>
    </source>
</evidence>
<keyword evidence="16" id="KW-1185">Reference proteome</keyword>
<name>A0A087AEC7_9BIFI</name>
<gene>
    <name evidence="15" type="ORF">BCHO_1156</name>
</gene>
<dbReference type="InterPro" id="IPR024084">
    <property type="entry name" value="IsoPropMal-DH-like_dom"/>
</dbReference>
<evidence type="ECO:0000256" key="9">
    <source>
        <dbReference type="PIRNR" id="PIRNR000108"/>
    </source>
</evidence>
<dbReference type="GO" id="GO:0000287">
    <property type="term" value="F:magnesium ion binding"/>
    <property type="evidence" value="ECO:0007669"/>
    <property type="project" value="InterPro"/>
</dbReference>
<sequence length="405" mass="45208">MTKIKVEGTVVELDGDEMTHVIWKDIKDRLILPYLDVNLDYYDLSIQNRDATDDQVTIDAAEAIKREHVGVKCATITPDEARVEEFGLKKMWKSPNGTIRNILGGTIFREPIVISNIPRLVPGWTKPIVVARHAFGDQYKATDFKVPGPGSLTVTFTPQDGSAPIEHLVFDYPGSGVAQVQYNLDDSIRGFARACFNYGLLRGYPVYLSTKNTILKAYDGEFKDIFAEVFETEYKERYEQEGLTYEHRLIDDMVASSLKWHGGYVWACKNYDGDVQSDTVAQGFGSLGLMTSVLMTPDGQTVEAEAAHGTVTRHYRRWQKGEKTSTNPIASIYAWTGGLKHRAKLDGTPEVADFAEKLEQTIIATVEGGQMTKDLALLIGPDHPWLDTEGFMDALDENLNKALRG</sequence>
<dbReference type="OrthoDB" id="9765655at2"/>
<dbReference type="Gene3D" id="3.40.718.10">
    <property type="entry name" value="Isopropylmalate Dehydrogenase"/>
    <property type="match status" value="1"/>
</dbReference>
<dbReference type="SUPFAM" id="SSF53659">
    <property type="entry name" value="Isocitrate/Isopropylmalate dehydrogenase-like"/>
    <property type="match status" value="1"/>
</dbReference>
<dbReference type="GO" id="GO:0006102">
    <property type="term" value="P:isocitrate metabolic process"/>
    <property type="evidence" value="ECO:0007669"/>
    <property type="project" value="UniProtKB-UniRule"/>
</dbReference>
<feature type="binding site" evidence="12">
    <location>
        <position position="274"/>
    </location>
    <ligand>
        <name>Mn(2+)</name>
        <dbReference type="ChEBI" id="CHEBI:29035"/>
    </ligand>
</feature>
<dbReference type="NCBIfam" id="TIGR00127">
    <property type="entry name" value="nadp_idh_euk"/>
    <property type="match status" value="1"/>
</dbReference>
<comment type="similarity">
    <text evidence="2 9">Belongs to the isocitrate and isopropylmalate dehydrogenases family.</text>
</comment>
<evidence type="ECO:0000313" key="15">
    <source>
        <dbReference type="EMBL" id="KFI57127.1"/>
    </source>
</evidence>
<dbReference type="GO" id="GO:0051287">
    <property type="term" value="F:NAD binding"/>
    <property type="evidence" value="ECO:0007669"/>
    <property type="project" value="InterPro"/>
</dbReference>
<feature type="binding site" evidence="13">
    <location>
        <begin position="309"/>
        <end position="314"/>
    </location>
    <ligand>
        <name>NADP(+)</name>
        <dbReference type="ChEBI" id="CHEBI:58349"/>
    </ligand>
</feature>
<feature type="binding site" evidence="12">
    <location>
        <position position="251"/>
    </location>
    <ligand>
        <name>Mn(2+)</name>
        <dbReference type="ChEBI" id="CHEBI:29035"/>
    </ligand>
</feature>
<evidence type="ECO:0000256" key="7">
    <source>
        <dbReference type="ARBA" id="ARBA00023002"/>
    </source>
</evidence>
<evidence type="ECO:0000256" key="5">
    <source>
        <dbReference type="ARBA" id="ARBA00022842"/>
    </source>
</evidence>
<evidence type="ECO:0000256" key="4">
    <source>
        <dbReference type="ARBA" id="ARBA00022723"/>
    </source>
</evidence>
<keyword evidence="7 9" id="KW-0560">Oxidoreductase</keyword>
<feature type="binding site" evidence="13">
    <location>
        <position position="259"/>
    </location>
    <ligand>
        <name>NADP(+)</name>
        <dbReference type="ChEBI" id="CHEBI:58349"/>
    </ligand>
</feature>
<feature type="domain" description="Isopropylmalate dehydrogenase-like" evidence="14">
    <location>
        <begin position="9"/>
        <end position="395"/>
    </location>
</feature>
<evidence type="ECO:0000256" key="11">
    <source>
        <dbReference type="PIRSR" id="PIRSR000108-2"/>
    </source>
</evidence>
<feature type="binding site" evidence="11">
    <location>
        <begin position="94"/>
        <end position="100"/>
    </location>
    <ligand>
        <name>D-threo-isocitrate</name>
        <dbReference type="ChEBI" id="CHEBI:15562"/>
    </ligand>
</feature>
<dbReference type="GO" id="GO:0006099">
    <property type="term" value="P:tricarboxylic acid cycle"/>
    <property type="evidence" value="ECO:0007669"/>
    <property type="project" value="UniProtKB-KW"/>
</dbReference>
<feature type="binding site" evidence="11">
    <location>
        <position position="132"/>
    </location>
    <ligand>
        <name>D-threo-isocitrate</name>
        <dbReference type="ChEBI" id="CHEBI:15562"/>
    </ligand>
</feature>
<dbReference type="GO" id="GO:0004450">
    <property type="term" value="F:isocitrate dehydrogenase (NADP+) activity"/>
    <property type="evidence" value="ECO:0007669"/>
    <property type="project" value="UniProtKB-UniRule"/>
</dbReference>
<feature type="site" description="Critical for catalysis" evidence="10">
    <location>
        <position position="139"/>
    </location>
</feature>
<dbReference type="Pfam" id="PF00180">
    <property type="entry name" value="Iso_dh"/>
    <property type="match status" value="1"/>
</dbReference>
<comment type="cofactor">
    <cofactor evidence="9 12">
        <name>Mg(2+)</name>
        <dbReference type="ChEBI" id="CHEBI:18420"/>
    </cofactor>
    <cofactor evidence="9 12">
        <name>Mn(2+)</name>
        <dbReference type="ChEBI" id="CHEBI:29035"/>
    </cofactor>
    <text evidence="9 12">Binds 1 Mg(2+) or Mn(2+) ion per subunit.</text>
</comment>
<comment type="caution">
    <text evidence="15">The sequence shown here is derived from an EMBL/GenBank/DDBJ whole genome shotgun (WGS) entry which is preliminary data.</text>
</comment>
<dbReference type="EMBL" id="JGYU01000006">
    <property type="protein sequence ID" value="KFI57127.1"/>
    <property type="molecule type" value="Genomic_DNA"/>
</dbReference>
<dbReference type="NCBIfam" id="NF006156">
    <property type="entry name" value="PRK08299.1"/>
    <property type="match status" value="1"/>
</dbReference>
<feature type="binding site" evidence="13">
    <location>
        <position position="327"/>
    </location>
    <ligand>
        <name>NADP(+)</name>
        <dbReference type="ChEBI" id="CHEBI:58349"/>
    </ligand>
</feature>
<accession>A0A087AEC7</accession>
<dbReference type="STRING" id="35760.BCHO_1156"/>
<dbReference type="RefSeq" id="WP_024541285.1">
    <property type="nucleotide sequence ID" value="NZ_JBQKLO010000015.1"/>
</dbReference>
<organism evidence="15 16">
    <name type="scientific">Bifidobacterium choerinum</name>
    <dbReference type="NCBI Taxonomy" id="35760"/>
    <lineage>
        <taxon>Bacteria</taxon>
        <taxon>Bacillati</taxon>
        <taxon>Actinomycetota</taxon>
        <taxon>Actinomycetes</taxon>
        <taxon>Bifidobacteriales</taxon>
        <taxon>Bifidobacteriaceae</taxon>
        <taxon>Bifidobacterium</taxon>
    </lineage>
</organism>
<evidence type="ECO:0000313" key="16">
    <source>
        <dbReference type="Proteomes" id="UP000028995"/>
    </source>
</evidence>
<evidence type="ECO:0000256" key="3">
    <source>
        <dbReference type="ARBA" id="ARBA00022532"/>
    </source>
</evidence>
<dbReference type="Proteomes" id="UP000028995">
    <property type="component" value="Unassembled WGS sequence"/>
</dbReference>
<keyword evidence="6 9" id="KW-0521">NADP</keyword>
<keyword evidence="8 9" id="KW-0464">Manganese</keyword>
<proteinExistence type="inferred from homology"/>
<feature type="binding site" evidence="11">
    <location>
        <position position="77"/>
    </location>
    <ligand>
        <name>D-threo-isocitrate</name>
        <dbReference type="ChEBI" id="CHEBI:15562"/>
    </ligand>
</feature>
<dbReference type="PIRSF" id="PIRSF000108">
    <property type="entry name" value="IDH_NADP"/>
    <property type="match status" value="1"/>
</dbReference>
<protein>
    <recommendedName>
        <fullName evidence="9">Isocitrate dehydrogenase [NADP]</fullName>
        <ecNumber evidence="9">1.1.1.42</ecNumber>
    </recommendedName>
</protein>
<dbReference type="PANTHER" id="PTHR11822:SF21">
    <property type="entry name" value="ISOCITRATE DEHYDROGENASE [NADP], MITOCHONDRIAL"/>
    <property type="match status" value="1"/>
</dbReference>
<evidence type="ECO:0000256" key="6">
    <source>
        <dbReference type="ARBA" id="ARBA00022857"/>
    </source>
</evidence>
<evidence type="ECO:0000256" key="12">
    <source>
        <dbReference type="PIRSR" id="PIRSR000108-3"/>
    </source>
</evidence>
<keyword evidence="3 9" id="KW-0816">Tricarboxylic acid cycle</keyword>
<evidence type="ECO:0000256" key="8">
    <source>
        <dbReference type="ARBA" id="ARBA00023211"/>
    </source>
</evidence>